<gene>
    <name evidence="1" type="ORF">HMPREF9607_01552</name>
</gene>
<sequence>MEGSAGAVTLDVLDSRVMEHDRALSGPVPSSPMSLLTNTTCPCDNGGDF</sequence>
<proteinExistence type="predicted"/>
<protein>
    <submittedName>
        <fullName evidence="1">Uncharacterized protein</fullName>
    </submittedName>
</protein>
<keyword evidence="2" id="KW-1185">Reference proteome</keyword>
<dbReference type="Proteomes" id="UP000003179">
    <property type="component" value="Unassembled WGS sequence"/>
</dbReference>
<evidence type="ECO:0000313" key="2">
    <source>
        <dbReference type="Proteomes" id="UP000003179"/>
    </source>
</evidence>
<name>A0ABP2K5K9_9ACTN</name>
<organism evidence="1 2">
    <name type="scientific">Cutibacterium modestum HL044PA1</name>
    <dbReference type="NCBI Taxonomy" id="765109"/>
    <lineage>
        <taxon>Bacteria</taxon>
        <taxon>Bacillati</taxon>
        <taxon>Actinomycetota</taxon>
        <taxon>Actinomycetes</taxon>
        <taxon>Propionibacteriales</taxon>
        <taxon>Propionibacteriaceae</taxon>
        <taxon>Cutibacterium</taxon>
        <taxon>Cutibacterium modestum</taxon>
    </lineage>
</organism>
<accession>A0ABP2K5K9</accession>
<dbReference type="EMBL" id="ADZU01000027">
    <property type="protein sequence ID" value="EFS92211.1"/>
    <property type="molecule type" value="Genomic_DNA"/>
</dbReference>
<comment type="caution">
    <text evidence="1">The sequence shown here is derived from an EMBL/GenBank/DDBJ whole genome shotgun (WGS) entry which is preliminary data.</text>
</comment>
<reference evidence="1" key="1">
    <citation type="submission" date="2010-08" db="EMBL/GenBank/DDBJ databases">
        <authorList>
            <person name="Weinstock G."/>
            <person name="Sodergren E."/>
            <person name="Clifton S."/>
            <person name="Fulton L."/>
            <person name="Fulton B."/>
            <person name="Courtney L."/>
            <person name="Fronick C."/>
            <person name="Harrison M."/>
            <person name="Strong C."/>
            <person name="Farmer C."/>
            <person name="Delahaunty K."/>
            <person name="Markovic C."/>
            <person name="Hall O."/>
            <person name="Minx P."/>
            <person name="Tomlinson C."/>
            <person name="Mitreva M."/>
            <person name="Hou S."/>
            <person name="Chen J."/>
            <person name="Wollam A."/>
            <person name="Pepin K.H."/>
            <person name="Johnson M."/>
            <person name="Bhonagiri V."/>
            <person name="Zhang X."/>
            <person name="Suruliraj S."/>
            <person name="Warren W."/>
            <person name="Chinwalla A."/>
            <person name="Mardis E.R."/>
            <person name="Wilson R.K."/>
        </authorList>
    </citation>
    <scope>NUCLEOTIDE SEQUENCE [LARGE SCALE GENOMIC DNA]</scope>
    <source>
        <strain evidence="1">HL044PA1</strain>
    </source>
</reference>
<evidence type="ECO:0000313" key="1">
    <source>
        <dbReference type="EMBL" id="EFS92211.1"/>
    </source>
</evidence>